<evidence type="ECO:0000256" key="3">
    <source>
        <dbReference type="ARBA" id="ARBA00022801"/>
    </source>
</evidence>
<accession>Q7T0S6</accession>
<dbReference type="PROSITE" id="PS51715">
    <property type="entry name" value="G_GB1_RHD3"/>
    <property type="match status" value="1"/>
</dbReference>
<reference evidence="11" key="1">
    <citation type="journal article" date="2002" name="Dev. Dyn.">
        <title>Genetic and genomic tools for Xenopus research: The NIH Xenopus initiative.</title>
        <authorList>
            <person name="Klein S.L."/>
            <person name="Strausberg R.L."/>
            <person name="Wagner L."/>
            <person name="Pontius J."/>
            <person name="Clifton S.W."/>
            <person name="Richardson P."/>
        </authorList>
    </citation>
    <scope>NUCLEOTIDE SEQUENCE</scope>
</reference>
<dbReference type="Pfam" id="PF02841">
    <property type="entry name" value="GBP_C"/>
    <property type="match status" value="1"/>
</dbReference>
<evidence type="ECO:0000256" key="2">
    <source>
        <dbReference type="ARBA" id="ARBA00022741"/>
    </source>
</evidence>
<evidence type="ECO:0000256" key="7">
    <source>
        <dbReference type="SAM" id="Coils"/>
    </source>
</evidence>
<keyword evidence="10" id="KW-1185">Reference proteome</keyword>
<evidence type="ECO:0000313" key="11">
    <source>
        <dbReference type="RefSeq" id="NP_001244021.1"/>
    </source>
</evidence>
<dbReference type="AlphaFoldDB" id="Q7T0S6"/>
<reference evidence="11" key="3">
    <citation type="submission" date="2025-04" db="UniProtKB">
        <authorList>
            <consortium name="RefSeq"/>
        </authorList>
    </citation>
    <scope>IDENTIFICATION</scope>
</reference>
<dbReference type="GeneID" id="398692"/>
<dbReference type="GO" id="GO:0005525">
    <property type="term" value="F:GTP binding"/>
    <property type="evidence" value="ECO:0000318"/>
    <property type="project" value="GO_Central"/>
</dbReference>
<evidence type="ECO:0000256" key="4">
    <source>
        <dbReference type="ARBA" id="ARBA00022859"/>
    </source>
</evidence>
<dbReference type="Proteomes" id="UP000186698">
    <property type="component" value="Chromosome 7S"/>
</dbReference>
<evidence type="ECO:0000313" key="9">
    <source>
        <dbReference type="EMBL" id="AAH56057.2"/>
    </source>
</evidence>
<name>Q7T0S6_XENLA</name>
<dbReference type="InterPro" id="IPR027417">
    <property type="entry name" value="P-loop_NTPase"/>
</dbReference>
<reference evidence="9" key="2">
    <citation type="submission" date="2003-08" db="EMBL/GenBank/DDBJ databases">
        <authorList>
            <consortium name="NIH - Xenopus Gene Collection (XGC) project"/>
        </authorList>
    </citation>
    <scope>NUCLEOTIDE SEQUENCE [LARGE SCALE MRNA]</scope>
    <source>
        <tissue evidence="9">Spleen</tissue>
    </source>
</reference>
<dbReference type="PANTHER" id="PTHR10751">
    <property type="entry name" value="GUANYLATE BINDING PROTEIN"/>
    <property type="match status" value="1"/>
</dbReference>
<evidence type="ECO:0000259" key="8">
    <source>
        <dbReference type="PROSITE" id="PS51715"/>
    </source>
</evidence>
<evidence type="ECO:0000256" key="6">
    <source>
        <dbReference type="PROSITE-ProRule" id="PRU01052"/>
    </source>
</evidence>
<keyword evidence="5" id="KW-0342">GTP-binding</keyword>
<keyword evidence="7" id="KW-0175">Coiled coil</keyword>
<dbReference type="Bgee" id="398692">
    <property type="expression patterns" value="Expressed in spleen and 18 other cell types or tissues"/>
</dbReference>
<evidence type="ECO:0000313" key="10">
    <source>
        <dbReference type="Proteomes" id="UP000186698"/>
    </source>
</evidence>
<dbReference type="Pfam" id="PF02263">
    <property type="entry name" value="GBP"/>
    <property type="match status" value="1"/>
</dbReference>
<dbReference type="InterPro" id="IPR015894">
    <property type="entry name" value="Guanylate-bd_N"/>
</dbReference>
<feature type="coiled-coil region" evidence="7">
    <location>
        <begin position="461"/>
        <end position="582"/>
    </location>
</feature>
<sequence>MSAKIHMKDPICLIENRNGHEFLINAEAEEILSQITDPVVVVVIVGKYRTGKSYLMNKLAGSKTGFQLGYTIQSKTKGIWMWCVPHPRKPSHTLVLLDTEGLGDIEKGDSKNDAWIFSLAVLLSSNLVYNSMGTIDHQAMEQLHYVTNLTKLIKLKTNPEEEEKMESGEFKRIFPSFTWCVRDFSLILKIDEKEITENEYLMNSLILKKGTDKKIQDYNLPRECILHYFHSHKCFVFDRPSSKKNLQRLEELEERDLEEEFVEQTQKFCDYIHKQGIVKTLPGGLLVTGRMLAYLVNLYIETIKSGSVPCIENAVLALSVKENTGAVQDALKMYETCMNDQVARFPTETLETFLQMHQDCEKEALKVFMKRSFNDENQKFQQEFKELLDGKMKEFSALNESKSTERCQIIIQQLSAALDQRISQGEFLKPGGYMLFLEEKRTIMAKYDTAPQKGLKSLEVLQEFMNNLKAIEATILQADESLTAKEKQIAESQAEAEAAKRQMQILEEHARSLQESLENQKKSYEQHEKMLIEKMESDRRNLIAENELVINQKLQEQNAMRIAGLKSNVDALQREINELKESYKKGCILC</sequence>
<keyword evidence="2" id="KW-0547">Nucleotide-binding</keyword>
<dbReference type="CDD" id="cd01851">
    <property type="entry name" value="GBP"/>
    <property type="match status" value="1"/>
</dbReference>
<dbReference type="Gene3D" id="1.20.1000.10">
    <property type="entry name" value="Guanylate-binding protein, C-terminal domain"/>
    <property type="match status" value="1"/>
</dbReference>
<dbReference type="OrthoDB" id="2135133at2759"/>
<keyword evidence="1" id="KW-0399">Innate immunity</keyword>
<feature type="domain" description="GB1/RHD3-type G" evidence="8">
    <location>
        <begin position="36"/>
        <end position="277"/>
    </location>
</feature>
<evidence type="ECO:0000256" key="1">
    <source>
        <dbReference type="ARBA" id="ARBA00022588"/>
    </source>
</evidence>
<comment type="similarity">
    <text evidence="6">Belongs to the TRAFAC class dynamin-like GTPase superfamily. GB1/RHD3 GTPase family.</text>
</comment>
<organism evidence="9">
    <name type="scientific">Xenopus laevis</name>
    <name type="common">African clawed frog</name>
    <dbReference type="NCBI Taxonomy" id="8355"/>
    <lineage>
        <taxon>Eukaryota</taxon>
        <taxon>Metazoa</taxon>
        <taxon>Chordata</taxon>
        <taxon>Craniata</taxon>
        <taxon>Vertebrata</taxon>
        <taxon>Euteleostomi</taxon>
        <taxon>Amphibia</taxon>
        <taxon>Batrachia</taxon>
        <taxon>Anura</taxon>
        <taxon>Pipoidea</taxon>
        <taxon>Pipidae</taxon>
        <taxon>Xenopodinae</taxon>
        <taxon>Xenopus</taxon>
        <taxon>Xenopus</taxon>
    </lineage>
</organism>
<dbReference type="GO" id="GO:0045087">
    <property type="term" value="P:innate immune response"/>
    <property type="evidence" value="ECO:0007669"/>
    <property type="project" value="UniProtKB-KW"/>
</dbReference>
<dbReference type="KEGG" id="xla:398692"/>
<dbReference type="CDD" id="cd16269">
    <property type="entry name" value="GBP_C"/>
    <property type="match status" value="1"/>
</dbReference>
<dbReference type="SUPFAM" id="SSF48340">
    <property type="entry name" value="Interferon-induced guanylate-binding protein 1 (GBP1), C-terminal domain"/>
    <property type="match status" value="1"/>
</dbReference>
<dbReference type="FunFam" id="3.40.50.300:FF:000422">
    <property type="entry name" value="Guanylate-binding protein 1"/>
    <property type="match status" value="1"/>
</dbReference>
<dbReference type="InterPro" id="IPR003191">
    <property type="entry name" value="Guanylate-bd/ATL_C"/>
</dbReference>
<protein>
    <submittedName>
        <fullName evidence="9">LOC398692 protein</fullName>
    </submittedName>
    <submittedName>
        <fullName evidence="11">Uncharacterized protein LOC398692</fullName>
    </submittedName>
</protein>
<keyword evidence="4" id="KW-0391">Immunity</keyword>
<gene>
    <name evidence="9 11" type="primary">LOC398692</name>
</gene>
<dbReference type="InterPro" id="IPR030386">
    <property type="entry name" value="G_GB1_RHD3_dom"/>
</dbReference>
<dbReference type="FunFam" id="1.20.1000.10:FF:000001">
    <property type="entry name" value="Guanylate binding protein 1"/>
    <property type="match status" value="1"/>
</dbReference>
<proteinExistence type="evidence at transcript level"/>
<keyword evidence="3" id="KW-0378">Hydrolase</keyword>
<dbReference type="RefSeq" id="NP_001244021.1">
    <property type="nucleotide sequence ID" value="NM_001257092.1"/>
</dbReference>
<dbReference type="InterPro" id="IPR036543">
    <property type="entry name" value="Guanylate-bd_C_sf"/>
</dbReference>
<dbReference type="GO" id="GO:0003924">
    <property type="term" value="F:GTPase activity"/>
    <property type="evidence" value="ECO:0000318"/>
    <property type="project" value="GO_Central"/>
</dbReference>
<evidence type="ECO:0000256" key="5">
    <source>
        <dbReference type="ARBA" id="ARBA00023134"/>
    </source>
</evidence>
<dbReference type="SUPFAM" id="SSF52540">
    <property type="entry name" value="P-loop containing nucleoside triphosphate hydrolases"/>
    <property type="match status" value="1"/>
</dbReference>
<dbReference type="Gene3D" id="3.40.50.300">
    <property type="entry name" value="P-loop containing nucleotide triphosphate hydrolases"/>
    <property type="match status" value="1"/>
</dbReference>
<dbReference type="EMBL" id="BC056057">
    <property type="protein sequence ID" value="AAH56057.2"/>
    <property type="molecule type" value="mRNA"/>
</dbReference>
<dbReference type="InterPro" id="IPR037684">
    <property type="entry name" value="GBP_C"/>
</dbReference>